<dbReference type="GO" id="GO:0070847">
    <property type="term" value="C:core mediator complex"/>
    <property type="evidence" value="ECO:0007669"/>
    <property type="project" value="TreeGrafter"/>
</dbReference>
<keyword evidence="8 10" id="KW-0539">Nucleus</keyword>
<evidence type="ECO:0000256" key="4">
    <source>
        <dbReference type="ARBA" id="ARBA00020631"/>
    </source>
</evidence>
<feature type="region of interest" description="Disordered" evidence="11">
    <location>
        <begin position="106"/>
        <end position="130"/>
    </location>
</feature>
<dbReference type="GO" id="GO:0003712">
    <property type="term" value="F:transcription coregulator activity"/>
    <property type="evidence" value="ECO:0007669"/>
    <property type="project" value="InterPro"/>
</dbReference>
<keyword evidence="13" id="KW-1185">Reference proteome</keyword>
<name>A0A9P4HY19_9PEZI</name>
<dbReference type="PANTHER" id="PTHR21428">
    <property type="entry name" value="MEDIATOR OF RNA POLYMERASE II TRANSCRIPTION SUBUNIT 7"/>
    <property type="match status" value="1"/>
</dbReference>
<evidence type="ECO:0000256" key="10">
    <source>
        <dbReference type="RuleBase" id="RU364060"/>
    </source>
</evidence>
<dbReference type="OrthoDB" id="10253553at2759"/>
<dbReference type="EMBL" id="ML978711">
    <property type="protein sequence ID" value="KAF2091325.1"/>
    <property type="molecule type" value="Genomic_DNA"/>
</dbReference>
<dbReference type="GO" id="GO:0016592">
    <property type="term" value="C:mediator complex"/>
    <property type="evidence" value="ECO:0007669"/>
    <property type="project" value="InterPro"/>
</dbReference>
<dbReference type="Gene3D" id="6.10.140.200">
    <property type="match status" value="1"/>
</dbReference>
<evidence type="ECO:0000313" key="12">
    <source>
        <dbReference type="EMBL" id="KAF2091325.1"/>
    </source>
</evidence>
<evidence type="ECO:0000256" key="3">
    <source>
        <dbReference type="ARBA" id="ARBA00011837"/>
    </source>
</evidence>
<evidence type="ECO:0000256" key="7">
    <source>
        <dbReference type="ARBA" id="ARBA00023163"/>
    </source>
</evidence>
<evidence type="ECO:0000256" key="5">
    <source>
        <dbReference type="ARBA" id="ARBA00023015"/>
    </source>
</evidence>
<gene>
    <name evidence="12" type="ORF">K490DRAFT_33027</name>
</gene>
<dbReference type="Pfam" id="PF05983">
    <property type="entry name" value="Med7"/>
    <property type="match status" value="1"/>
</dbReference>
<dbReference type="Proteomes" id="UP000799776">
    <property type="component" value="Unassembled WGS sequence"/>
</dbReference>
<keyword evidence="7 10" id="KW-0804">Transcription</keyword>
<evidence type="ECO:0000256" key="6">
    <source>
        <dbReference type="ARBA" id="ARBA00023159"/>
    </source>
</evidence>
<proteinExistence type="inferred from homology"/>
<feature type="region of interest" description="Disordered" evidence="11">
    <location>
        <begin position="35"/>
        <end position="68"/>
    </location>
</feature>
<dbReference type="PANTHER" id="PTHR21428:SF11">
    <property type="entry name" value="MEDIATOR OF RNA POLYMERASE II TRANSCRIPTION SUBUNIT 7"/>
    <property type="match status" value="1"/>
</dbReference>
<reference evidence="12" key="1">
    <citation type="journal article" date="2020" name="Stud. Mycol.">
        <title>101 Dothideomycetes genomes: a test case for predicting lifestyles and emergence of pathogens.</title>
        <authorList>
            <person name="Haridas S."/>
            <person name="Albert R."/>
            <person name="Binder M."/>
            <person name="Bloem J."/>
            <person name="Labutti K."/>
            <person name="Salamov A."/>
            <person name="Andreopoulos B."/>
            <person name="Baker S."/>
            <person name="Barry K."/>
            <person name="Bills G."/>
            <person name="Bluhm B."/>
            <person name="Cannon C."/>
            <person name="Castanera R."/>
            <person name="Culley D."/>
            <person name="Daum C."/>
            <person name="Ezra D."/>
            <person name="Gonzalez J."/>
            <person name="Henrissat B."/>
            <person name="Kuo A."/>
            <person name="Liang C."/>
            <person name="Lipzen A."/>
            <person name="Lutzoni F."/>
            <person name="Magnuson J."/>
            <person name="Mondo S."/>
            <person name="Nolan M."/>
            <person name="Ohm R."/>
            <person name="Pangilinan J."/>
            <person name="Park H.-J."/>
            <person name="Ramirez L."/>
            <person name="Alfaro M."/>
            <person name="Sun H."/>
            <person name="Tritt A."/>
            <person name="Yoshinaga Y."/>
            <person name="Zwiers L.-H."/>
            <person name="Turgeon B."/>
            <person name="Goodwin S."/>
            <person name="Spatafora J."/>
            <person name="Crous P."/>
            <person name="Grigoriev I."/>
        </authorList>
    </citation>
    <scope>NUCLEOTIDE SEQUENCE</scope>
    <source>
        <strain evidence="12">CBS 121410</strain>
    </source>
</reference>
<dbReference type="InterPro" id="IPR044888">
    <property type="entry name" value="Mediatior_Med7_sf"/>
</dbReference>
<comment type="function">
    <text evidence="9">Component of the Mediator complex, a coactivator involved in the regulated transcription of nearly all RNA polymerase II-dependent genes. Mediator functions as a bridge to convey information from gene-specific regulatory proteins to the basal RNA polymerase II transcription machinery. Mediator is recruited to promoters by direct interactions with regulatory proteins and serves as a scaffold for the assembly of a functional preinitiation complex with RNA polymerase II and the general transcription factors.</text>
</comment>
<evidence type="ECO:0000256" key="8">
    <source>
        <dbReference type="ARBA" id="ARBA00023242"/>
    </source>
</evidence>
<comment type="similarity">
    <text evidence="2 10">Belongs to the Mediator complex subunit 7 family.</text>
</comment>
<dbReference type="GO" id="GO:0006357">
    <property type="term" value="P:regulation of transcription by RNA polymerase II"/>
    <property type="evidence" value="ECO:0007669"/>
    <property type="project" value="InterPro"/>
</dbReference>
<dbReference type="InterPro" id="IPR037212">
    <property type="entry name" value="Med7/Med21-like"/>
</dbReference>
<dbReference type="Gene3D" id="6.10.140.1520">
    <property type="match status" value="1"/>
</dbReference>
<evidence type="ECO:0000256" key="2">
    <source>
        <dbReference type="ARBA" id="ARBA00009994"/>
    </source>
</evidence>
<comment type="caution">
    <text evidence="12">The sequence shown here is derived from an EMBL/GenBank/DDBJ whole genome shotgun (WGS) entry which is preliminary data.</text>
</comment>
<keyword evidence="5 10" id="KW-0805">Transcription regulation</keyword>
<feature type="compositionally biased region" description="Acidic residues" evidence="11">
    <location>
        <begin position="49"/>
        <end position="59"/>
    </location>
</feature>
<keyword evidence="6 10" id="KW-0010">Activator</keyword>
<feature type="compositionally biased region" description="Basic and acidic residues" evidence="11">
    <location>
        <begin position="35"/>
        <end position="48"/>
    </location>
</feature>
<dbReference type="InterPro" id="IPR009244">
    <property type="entry name" value="Mediatior_Med7"/>
</dbReference>
<evidence type="ECO:0000313" key="13">
    <source>
        <dbReference type="Proteomes" id="UP000799776"/>
    </source>
</evidence>
<protein>
    <recommendedName>
        <fullName evidence="4 10">Mediator of RNA polymerase II transcription subunit 7</fullName>
    </recommendedName>
</protein>
<organism evidence="12 13">
    <name type="scientific">Saccharata proteae CBS 121410</name>
    <dbReference type="NCBI Taxonomy" id="1314787"/>
    <lineage>
        <taxon>Eukaryota</taxon>
        <taxon>Fungi</taxon>
        <taxon>Dikarya</taxon>
        <taxon>Ascomycota</taxon>
        <taxon>Pezizomycotina</taxon>
        <taxon>Dothideomycetes</taxon>
        <taxon>Dothideomycetes incertae sedis</taxon>
        <taxon>Botryosphaeriales</taxon>
        <taxon>Saccharataceae</taxon>
        <taxon>Saccharata</taxon>
    </lineage>
</organism>
<comment type="subunit">
    <text evidence="3 10">Component of the Mediator complex.</text>
</comment>
<evidence type="ECO:0000256" key="1">
    <source>
        <dbReference type="ARBA" id="ARBA00004123"/>
    </source>
</evidence>
<accession>A0A9P4HY19</accession>
<evidence type="ECO:0000256" key="9">
    <source>
        <dbReference type="ARBA" id="ARBA00025687"/>
    </source>
</evidence>
<dbReference type="AlphaFoldDB" id="A0A9P4HY19"/>
<sequence length="269" mass="29875">MADEPEIAPLEAAFPAPPPFWQQFTARNLERVREIEAEAAAKKEKENGEDMDTEEDGEEGGTGARGPGLQAMDLPPELRALIPPQPPADGVYRCFGEVVNLSSTGPTLKETGLEQLYPSPPTSPTAEASDDKDHWTLPHTHHLLKLVRSLLLNYLEYVGILALSPQHFLAKFSDLETLVLNCHSLINLYRPHQARASLIGMMEEQLERKREEVEGVRRAGVRVAEVLEGLGKVEGAEKVGVGEEEGKEEERKRVQRDVWRAMGEELGED</sequence>
<evidence type="ECO:0000256" key="11">
    <source>
        <dbReference type="SAM" id="MobiDB-lite"/>
    </source>
</evidence>
<comment type="subcellular location">
    <subcellularLocation>
        <location evidence="1 10">Nucleus</location>
    </subcellularLocation>
</comment>
<dbReference type="SUPFAM" id="SSF140718">
    <property type="entry name" value="Mediator hinge subcomplex-like"/>
    <property type="match status" value="1"/>
</dbReference>